<evidence type="ECO:0000313" key="2">
    <source>
        <dbReference type="Proteomes" id="UP000324222"/>
    </source>
</evidence>
<keyword evidence="2" id="KW-1185">Reference proteome</keyword>
<dbReference type="EMBL" id="VSRR010099152">
    <property type="protein sequence ID" value="MPC94578.1"/>
    <property type="molecule type" value="Genomic_DNA"/>
</dbReference>
<protein>
    <submittedName>
        <fullName evidence="1">Uncharacterized protein</fullName>
    </submittedName>
</protein>
<gene>
    <name evidence="1" type="ORF">E2C01_089752</name>
</gene>
<sequence>MSCQKLQPRTELRSVPSIGCCMTHSSGPRLSVRLMLSCVPSLSHARLEPLGCCSTR</sequence>
<reference evidence="1 2" key="1">
    <citation type="submission" date="2019-05" db="EMBL/GenBank/DDBJ databases">
        <title>Another draft genome of Portunus trituberculatus and its Hox gene families provides insights of decapod evolution.</title>
        <authorList>
            <person name="Jeong J.-H."/>
            <person name="Song I."/>
            <person name="Kim S."/>
            <person name="Choi T."/>
            <person name="Kim D."/>
            <person name="Ryu S."/>
            <person name="Kim W."/>
        </authorList>
    </citation>
    <scope>NUCLEOTIDE SEQUENCE [LARGE SCALE GENOMIC DNA]</scope>
    <source>
        <tissue evidence="1">Muscle</tissue>
    </source>
</reference>
<dbReference type="AlphaFoldDB" id="A0A5B7JNA2"/>
<dbReference type="Proteomes" id="UP000324222">
    <property type="component" value="Unassembled WGS sequence"/>
</dbReference>
<organism evidence="1 2">
    <name type="scientific">Portunus trituberculatus</name>
    <name type="common">Swimming crab</name>
    <name type="synonym">Neptunus trituberculatus</name>
    <dbReference type="NCBI Taxonomy" id="210409"/>
    <lineage>
        <taxon>Eukaryota</taxon>
        <taxon>Metazoa</taxon>
        <taxon>Ecdysozoa</taxon>
        <taxon>Arthropoda</taxon>
        <taxon>Crustacea</taxon>
        <taxon>Multicrustacea</taxon>
        <taxon>Malacostraca</taxon>
        <taxon>Eumalacostraca</taxon>
        <taxon>Eucarida</taxon>
        <taxon>Decapoda</taxon>
        <taxon>Pleocyemata</taxon>
        <taxon>Brachyura</taxon>
        <taxon>Eubrachyura</taxon>
        <taxon>Portunoidea</taxon>
        <taxon>Portunidae</taxon>
        <taxon>Portuninae</taxon>
        <taxon>Portunus</taxon>
    </lineage>
</organism>
<name>A0A5B7JNA2_PORTR</name>
<accession>A0A5B7JNA2</accession>
<proteinExistence type="predicted"/>
<evidence type="ECO:0000313" key="1">
    <source>
        <dbReference type="EMBL" id="MPC94578.1"/>
    </source>
</evidence>
<comment type="caution">
    <text evidence="1">The sequence shown here is derived from an EMBL/GenBank/DDBJ whole genome shotgun (WGS) entry which is preliminary data.</text>
</comment>